<protein>
    <submittedName>
        <fullName evidence="9">Aspartic protease pepB</fullName>
    </submittedName>
</protein>
<keyword evidence="10" id="KW-1185">Reference proteome</keyword>
<proteinExistence type="inferred from homology"/>
<dbReference type="CDD" id="cd06097">
    <property type="entry name" value="Aspergillopepsin_like"/>
    <property type="match status" value="1"/>
</dbReference>
<evidence type="ECO:0000256" key="7">
    <source>
        <dbReference type="SAM" id="SignalP"/>
    </source>
</evidence>
<gene>
    <name evidence="9" type="ORF">BT63DRAFT_457575</name>
</gene>
<dbReference type="GO" id="GO:0006508">
    <property type="term" value="P:proteolysis"/>
    <property type="evidence" value="ECO:0007669"/>
    <property type="project" value="UniProtKB-KW"/>
</dbReference>
<evidence type="ECO:0000313" key="9">
    <source>
        <dbReference type="EMBL" id="KAF2666625.1"/>
    </source>
</evidence>
<dbReference type="InterPro" id="IPR021109">
    <property type="entry name" value="Peptidase_aspartic_dom_sf"/>
</dbReference>
<dbReference type="PANTHER" id="PTHR47966">
    <property type="entry name" value="BETA-SITE APP-CLEAVING ENZYME, ISOFORM A-RELATED"/>
    <property type="match status" value="1"/>
</dbReference>
<evidence type="ECO:0000256" key="2">
    <source>
        <dbReference type="ARBA" id="ARBA00022670"/>
    </source>
</evidence>
<dbReference type="PROSITE" id="PS00141">
    <property type="entry name" value="ASP_PROTEASE"/>
    <property type="match status" value="1"/>
</dbReference>
<keyword evidence="4 6" id="KW-0378">Hydrolase</keyword>
<dbReference type="Pfam" id="PF00026">
    <property type="entry name" value="Asp"/>
    <property type="match status" value="1"/>
</dbReference>
<feature type="signal peptide" evidence="7">
    <location>
        <begin position="1"/>
        <end position="19"/>
    </location>
</feature>
<evidence type="ECO:0000256" key="3">
    <source>
        <dbReference type="ARBA" id="ARBA00022750"/>
    </source>
</evidence>
<dbReference type="PROSITE" id="PS51767">
    <property type="entry name" value="PEPTIDASE_A1"/>
    <property type="match status" value="1"/>
</dbReference>
<dbReference type="AlphaFoldDB" id="A0A6A6U2V6"/>
<feature type="chain" id="PRO_5025624272" evidence="7">
    <location>
        <begin position="20"/>
        <end position="404"/>
    </location>
</feature>
<dbReference type="InterPro" id="IPR034163">
    <property type="entry name" value="Aspergillopepsin-like_cat_dom"/>
</dbReference>
<name>A0A6A6U2V6_9PEZI</name>
<dbReference type="InterPro" id="IPR033121">
    <property type="entry name" value="PEPTIDASE_A1"/>
</dbReference>
<dbReference type="InterPro" id="IPR001969">
    <property type="entry name" value="Aspartic_peptidase_AS"/>
</dbReference>
<dbReference type="PANTHER" id="PTHR47966:SF2">
    <property type="entry name" value="ASPERGILLOPEPSIN-1-RELATED"/>
    <property type="match status" value="1"/>
</dbReference>
<dbReference type="GO" id="GO:0004190">
    <property type="term" value="F:aspartic-type endopeptidase activity"/>
    <property type="evidence" value="ECO:0007669"/>
    <property type="project" value="UniProtKB-KW"/>
</dbReference>
<evidence type="ECO:0000259" key="8">
    <source>
        <dbReference type="PROSITE" id="PS51767"/>
    </source>
</evidence>
<dbReference type="Proteomes" id="UP000799302">
    <property type="component" value="Unassembled WGS sequence"/>
</dbReference>
<dbReference type="InterPro" id="IPR001461">
    <property type="entry name" value="Aspartic_peptidase_A1"/>
</dbReference>
<evidence type="ECO:0000256" key="6">
    <source>
        <dbReference type="RuleBase" id="RU000454"/>
    </source>
</evidence>
<dbReference type="FunFam" id="2.40.70.10:FF:000026">
    <property type="entry name" value="Endothiapepsin"/>
    <property type="match status" value="1"/>
</dbReference>
<dbReference type="Gene3D" id="2.40.70.10">
    <property type="entry name" value="Acid Proteases"/>
    <property type="match status" value="2"/>
</dbReference>
<organism evidence="9 10">
    <name type="scientific">Microthyrium microscopicum</name>
    <dbReference type="NCBI Taxonomy" id="703497"/>
    <lineage>
        <taxon>Eukaryota</taxon>
        <taxon>Fungi</taxon>
        <taxon>Dikarya</taxon>
        <taxon>Ascomycota</taxon>
        <taxon>Pezizomycotina</taxon>
        <taxon>Dothideomycetes</taxon>
        <taxon>Dothideomycetes incertae sedis</taxon>
        <taxon>Microthyriales</taxon>
        <taxon>Microthyriaceae</taxon>
        <taxon>Microthyrium</taxon>
    </lineage>
</organism>
<feature type="active site" evidence="5">
    <location>
        <position position="295"/>
    </location>
</feature>
<evidence type="ECO:0000256" key="5">
    <source>
        <dbReference type="PIRSR" id="PIRSR601461-1"/>
    </source>
</evidence>
<feature type="active site" evidence="5">
    <location>
        <position position="109"/>
    </location>
</feature>
<sequence>MSPLSTWATFSVLTATAFGAALDTLAKQGKFTLQQTAYNRTGPWSGAISMHRTAMRYGIKSPTAIQEAAERDMQMPPGETTTAARSVRGDIQYLIDVQVGNHNLSLDLDTGSSDLWVISTLLPAQLKANHPANKIYDPITSGAKVLEGASWTIRYGDSSSAGGKVYLDKVTIGALTVPNQAVEAATTMSATFIRERGMDGLLGLGFSKLNTIKPTRQQTWFDNIRPKLSAPVFTASLKRKTTGSYDFGYIDKSKYKGEIAYTDALNSRGHWGFQVGGYQIGNGTARTVSFQAISDTGSSLWYMPKVMADEYWGQVQGARFTGSQWNFPCGAKLPDMSVIVGGKKVTVPGENMNYQSVGTTCFGGIQRDLPMPFSIFGDVFMKGLFVVHESPLAGKARIGFAHAA</sequence>
<reference evidence="9" key="1">
    <citation type="journal article" date="2020" name="Stud. Mycol.">
        <title>101 Dothideomycetes genomes: a test case for predicting lifestyles and emergence of pathogens.</title>
        <authorList>
            <person name="Haridas S."/>
            <person name="Albert R."/>
            <person name="Binder M."/>
            <person name="Bloem J."/>
            <person name="Labutti K."/>
            <person name="Salamov A."/>
            <person name="Andreopoulos B."/>
            <person name="Baker S."/>
            <person name="Barry K."/>
            <person name="Bills G."/>
            <person name="Bluhm B."/>
            <person name="Cannon C."/>
            <person name="Castanera R."/>
            <person name="Culley D."/>
            <person name="Daum C."/>
            <person name="Ezra D."/>
            <person name="Gonzalez J."/>
            <person name="Henrissat B."/>
            <person name="Kuo A."/>
            <person name="Liang C."/>
            <person name="Lipzen A."/>
            <person name="Lutzoni F."/>
            <person name="Magnuson J."/>
            <person name="Mondo S."/>
            <person name="Nolan M."/>
            <person name="Ohm R."/>
            <person name="Pangilinan J."/>
            <person name="Park H.-J."/>
            <person name="Ramirez L."/>
            <person name="Alfaro M."/>
            <person name="Sun H."/>
            <person name="Tritt A."/>
            <person name="Yoshinaga Y."/>
            <person name="Zwiers L.-H."/>
            <person name="Turgeon B."/>
            <person name="Goodwin S."/>
            <person name="Spatafora J."/>
            <person name="Crous P."/>
            <person name="Grigoriev I."/>
        </authorList>
    </citation>
    <scope>NUCLEOTIDE SEQUENCE</scope>
    <source>
        <strain evidence="9">CBS 115976</strain>
    </source>
</reference>
<comment type="similarity">
    <text evidence="1 6">Belongs to the peptidase A1 family.</text>
</comment>
<keyword evidence="7" id="KW-0732">Signal</keyword>
<evidence type="ECO:0000256" key="1">
    <source>
        <dbReference type="ARBA" id="ARBA00007447"/>
    </source>
</evidence>
<keyword evidence="2 6" id="KW-0645">Protease</keyword>
<feature type="domain" description="Peptidase A1" evidence="8">
    <location>
        <begin position="93"/>
        <end position="401"/>
    </location>
</feature>
<dbReference type="PRINTS" id="PR00792">
    <property type="entry name" value="PEPSIN"/>
</dbReference>
<evidence type="ECO:0000313" key="10">
    <source>
        <dbReference type="Proteomes" id="UP000799302"/>
    </source>
</evidence>
<dbReference type="OrthoDB" id="2747330at2759"/>
<accession>A0A6A6U2V6</accession>
<dbReference type="SUPFAM" id="SSF50630">
    <property type="entry name" value="Acid proteases"/>
    <property type="match status" value="1"/>
</dbReference>
<dbReference type="EMBL" id="MU004238">
    <property type="protein sequence ID" value="KAF2666625.1"/>
    <property type="molecule type" value="Genomic_DNA"/>
</dbReference>
<keyword evidence="3 6" id="KW-0064">Aspartyl protease</keyword>
<evidence type="ECO:0000256" key="4">
    <source>
        <dbReference type="ARBA" id="ARBA00022801"/>
    </source>
</evidence>